<evidence type="ECO:0000313" key="7">
    <source>
        <dbReference type="EMBL" id="HCW93948.1"/>
    </source>
</evidence>
<keyword evidence="5" id="KW-0813">Transport</keyword>
<evidence type="ECO:0000259" key="6">
    <source>
        <dbReference type="PROSITE" id="PS50928"/>
    </source>
</evidence>
<evidence type="ECO:0000256" key="1">
    <source>
        <dbReference type="ARBA" id="ARBA00004651"/>
    </source>
</evidence>
<evidence type="ECO:0000256" key="3">
    <source>
        <dbReference type="ARBA" id="ARBA00022989"/>
    </source>
</evidence>
<dbReference type="SUPFAM" id="SSF161098">
    <property type="entry name" value="MetI-like"/>
    <property type="match status" value="1"/>
</dbReference>
<protein>
    <submittedName>
        <fullName evidence="7">ABC transporter permease</fullName>
    </submittedName>
</protein>
<name>A0A3D5QDZ8_FLESI</name>
<dbReference type="PANTHER" id="PTHR43632">
    <property type="entry name" value="PERMEASE COMPONENT OF TUNGSTATE ABC TRANSPORTER"/>
    <property type="match status" value="1"/>
</dbReference>
<evidence type="ECO:0000256" key="4">
    <source>
        <dbReference type="ARBA" id="ARBA00023136"/>
    </source>
</evidence>
<feature type="transmembrane region" description="Helical" evidence="5">
    <location>
        <begin position="97"/>
        <end position="120"/>
    </location>
</feature>
<reference evidence="7 8" key="1">
    <citation type="journal article" date="2018" name="Nat. Biotechnol.">
        <title>A standardized bacterial taxonomy based on genome phylogeny substantially revises the tree of life.</title>
        <authorList>
            <person name="Parks D.H."/>
            <person name="Chuvochina M."/>
            <person name="Waite D.W."/>
            <person name="Rinke C."/>
            <person name="Skarshewski A."/>
            <person name="Chaumeil P.A."/>
            <person name="Hugenholtz P."/>
        </authorList>
    </citation>
    <scope>NUCLEOTIDE SEQUENCE [LARGE SCALE GENOMIC DNA]</scope>
    <source>
        <strain evidence="7">UBA8672</strain>
    </source>
</reference>
<evidence type="ECO:0000313" key="8">
    <source>
        <dbReference type="Proteomes" id="UP000262325"/>
    </source>
</evidence>
<dbReference type="InterPro" id="IPR035906">
    <property type="entry name" value="MetI-like_sf"/>
</dbReference>
<comment type="caution">
    <text evidence="7">The sequence shown here is derived from an EMBL/GenBank/DDBJ whole genome shotgun (WGS) entry which is preliminary data.</text>
</comment>
<dbReference type="GO" id="GO:0005886">
    <property type="term" value="C:plasma membrane"/>
    <property type="evidence" value="ECO:0007669"/>
    <property type="project" value="UniProtKB-SubCell"/>
</dbReference>
<dbReference type="Proteomes" id="UP000262325">
    <property type="component" value="Unassembled WGS sequence"/>
</dbReference>
<dbReference type="Gene3D" id="1.10.3720.10">
    <property type="entry name" value="MetI-like"/>
    <property type="match status" value="1"/>
</dbReference>
<comment type="subcellular location">
    <subcellularLocation>
        <location evidence="1 5">Cell membrane</location>
        <topology evidence="1 5">Multi-pass membrane protein</topology>
    </subcellularLocation>
</comment>
<evidence type="ECO:0000256" key="2">
    <source>
        <dbReference type="ARBA" id="ARBA00022692"/>
    </source>
</evidence>
<dbReference type="PANTHER" id="PTHR43632:SF1">
    <property type="entry name" value="PERMEASE COMPONENT OF TUNGSTATE ABC TRANSPORTER"/>
    <property type="match status" value="1"/>
</dbReference>
<feature type="transmembrane region" description="Helical" evidence="5">
    <location>
        <begin position="201"/>
        <end position="225"/>
    </location>
</feature>
<keyword evidence="3 5" id="KW-1133">Transmembrane helix</keyword>
<dbReference type="NCBIfam" id="NF038017">
    <property type="entry name" value="ABC_perm1"/>
    <property type="match status" value="1"/>
</dbReference>
<dbReference type="PROSITE" id="PS50928">
    <property type="entry name" value="ABC_TM1"/>
    <property type="match status" value="1"/>
</dbReference>
<dbReference type="GO" id="GO:0055085">
    <property type="term" value="P:transmembrane transport"/>
    <property type="evidence" value="ECO:0007669"/>
    <property type="project" value="InterPro"/>
</dbReference>
<feature type="transmembrane region" description="Helical" evidence="5">
    <location>
        <begin position="155"/>
        <end position="181"/>
    </location>
</feature>
<dbReference type="AlphaFoldDB" id="A0A3D5QDZ8"/>
<accession>A0A3D5QDZ8</accession>
<feature type="transmembrane region" description="Helical" evidence="5">
    <location>
        <begin position="66"/>
        <end position="85"/>
    </location>
</feature>
<dbReference type="InterPro" id="IPR049783">
    <property type="entry name" value="ABC_perm_TupB-like"/>
</dbReference>
<dbReference type="Pfam" id="PF00528">
    <property type="entry name" value="BPD_transp_1"/>
    <property type="match status" value="1"/>
</dbReference>
<sequence>MDYFLNGIKNAFILIATLDAETYSAIFTSLRASTLSLLASLTIGLPLGFILGFYNFKGRKIIQNIVNSLLSLPTVVVGLFVYMFISSRGPLGDFDLLFTIKGIAIGQFFLAVPIVIALTASAVGSMDRRLAEELSSMGAGRLQMSLTYMYEAKPAIFAAAVTAFGRVFAEVGVSMMLGGNIKWATRTMTTAIALETGKGEFAMGIALGIVLMSIAIIINFFSMYLTERM</sequence>
<proteinExistence type="inferred from homology"/>
<feature type="domain" description="ABC transmembrane type-1" evidence="6">
    <location>
        <begin position="26"/>
        <end position="222"/>
    </location>
</feature>
<dbReference type="RefSeq" id="WP_273265108.1">
    <property type="nucleotide sequence ID" value="NZ_JAAZVV010000013.1"/>
</dbReference>
<gene>
    <name evidence="7" type="ORF">DHM44_09735</name>
</gene>
<evidence type="ECO:0000256" key="5">
    <source>
        <dbReference type="RuleBase" id="RU363032"/>
    </source>
</evidence>
<dbReference type="InterPro" id="IPR000515">
    <property type="entry name" value="MetI-like"/>
</dbReference>
<organism evidence="7 8">
    <name type="scientific">Flexistipes sinusarabici</name>
    <dbReference type="NCBI Taxonomy" id="2352"/>
    <lineage>
        <taxon>Bacteria</taxon>
        <taxon>Pseudomonadati</taxon>
        <taxon>Deferribacterota</taxon>
        <taxon>Deferribacteres</taxon>
        <taxon>Deferribacterales</taxon>
        <taxon>Flexistipitaceae</taxon>
        <taxon>Flexistipes</taxon>
    </lineage>
</organism>
<keyword evidence="4 5" id="KW-0472">Membrane</keyword>
<feature type="transmembrane region" description="Helical" evidence="5">
    <location>
        <begin position="34"/>
        <end position="54"/>
    </location>
</feature>
<dbReference type="EMBL" id="DPPF01000208">
    <property type="protein sequence ID" value="HCW93948.1"/>
    <property type="molecule type" value="Genomic_DNA"/>
</dbReference>
<keyword evidence="2 5" id="KW-0812">Transmembrane</keyword>
<dbReference type="CDD" id="cd06261">
    <property type="entry name" value="TM_PBP2"/>
    <property type="match status" value="1"/>
</dbReference>
<comment type="similarity">
    <text evidence="5">Belongs to the binding-protein-dependent transport system permease family.</text>
</comment>